<dbReference type="Gene3D" id="2.115.10.20">
    <property type="entry name" value="Glycosyl hydrolase domain, family 43"/>
    <property type="match status" value="1"/>
</dbReference>
<comment type="similarity">
    <text evidence="1 4">Belongs to the glycosyl hydrolase 43 family.</text>
</comment>
<dbReference type="InterPro" id="IPR006710">
    <property type="entry name" value="Glyco_hydro_43"/>
</dbReference>
<dbReference type="Proteomes" id="UP000292884">
    <property type="component" value="Unassembled WGS sequence"/>
</dbReference>
<sequence>MKHLFCKSLNICLIIIALLSVNAFKSVAQQTKLTSFTPGKIWNDDKGVHINAHGGGILVDKGVYYWFGEHKVAGEIGNTAQVGAHCYSSKDLYNWKDEGIALKVSDDPKSDIVKGSVIERPKVVYNKKTKKYVMWFHLELKDKGYAAARAGVAVADKVTGPYVFLKSYRPNPGQMPIYLPNTPESEKLNCAAPANKSDGFFCRDLPGGQMARDMTVFVDDDGKAYHIFSSEENFTLHMAELTPDYLGHTGKFTRIYIGEQTEAPALFKKNRVYYMIGSGCTGWAPNPARWFTAKSLWGPWTFMGNPCVGQGAEKTFGGQSTYVLPAPNKKGEFIFMADIWRPKNAIDGRYLWLPIQFENDKLKITWMDQWDLSVFKSK</sequence>
<dbReference type="PANTHER" id="PTHR22925">
    <property type="entry name" value="GLYCOSYL HYDROLASE 43 FAMILY MEMBER"/>
    <property type="match status" value="1"/>
</dbReference>
<dbReference type="EMBL" id="SJSK01000002">
    <property type="protein sequence ID" value="TCC91713.1"/>
    <property type="molecule type" value="Genomic_DNA"/>
</dbReference>
<dbReference type="GO" id="GO:0005975">
    <property type="term" value="P:carbohydrate metabolic process"/>
    <property type="evidence" value="ECO:0007669"/>
    <property type="project" value="InterPro"/>
</dbReference>
<evidence type="ECO:0000256" key="4">
    <source>
        <dbReference type="RuleBase" id="RU361187"/>
    </source>
</evidence>
<evidence type="ECO:0000256" key="3">
    <source>
        <dbReference type="ARBA" id="ARBA00023295"/>
    </source>
</evidence>
<gene>
    <name evidence="6" type="ORF">EZ428_08115</name>
</gene>
<dbReference type="CDD" id="cd18825">
    <property type="entry name" value="GH43_CtGH43-like"/>
    <property type="match status" value="1"/>
</dbReference>
<accession>A0A4R0MXU6</accession>
<evidence type="ECO:0000313" key="6">
    <source>
        <dbReference type="EMBL" id="TCC91713.1"/>
    </source>
</evidence>
<dbReference type="AlphaFoldDB" id="A0A4R0MXU6"/>
<feature type="signal peptide" evidence="5">
    <location>
        <begin position="1"/>
        <end position="28"/>
    </location>
</feature>
<organism evidence="6 7">
    <name type="scientific">Pedobacter frigiditerrae</name>
    <dbReference type="NCBI Taxonomy" id="2530452"/>
    <lineage>
        <taxon>Bacteria</taxon>
        <taxon>Pseudomonadati</taxon>
        <taxon>Bacteroidota</taxon>
        <taxon>Sphingobacteriia</taxon>
        <taxon>Sphingobacteriales</taxon>
        <taxon>Sphingobacteriaceae</taxon>
        <taxon>Pedobacter</taxon>
    </lineage>
</organism>
<feature type="chain" id="PRO_5020704939" evidence="5">
    <location>
        <begin position="29"/>
        <end position="378"/>
    </location>
</feature>
<reference evidence="6 7" key="1">
    <citation type="submission" date="2019-02" db="EMBL/GenBank/DDBJ databases">
        <title>Pedobacter sp. RP-1-13 sp. nov., isolated from Arctic soil.</title>
        <authorList>
            <person name="Dahal R.H."/>
        </authorList>
    </citation>
    <scope>NUCLEOTIDE SEQUENCE [LARGE SCALE GENOMIC DNA]</scope>
    <source>
        <strain evidence="6 7">RP-1-13</strain>
    </source>
</reference>
<dbReference type="Pfam" id="PF04616">
    <property type="entry name" value="Glyco_hydro_43"/>
    <property type="match status" value="1"/>
</dbReference>
<evidence type="ECO:0000256" key="2">
    <source>
        <dbReference type="ARBA" id="ARBA00022801"/>
    </source>
</evidence>
<evidence type="ECO:0000313" key="7">
    <source>
        <dbReference type="Proteomes" id="UP000292884"/>
    </source>
</evidence>
<evidence type="ECO:0000256" key="1">
    <source>
        <dbReference type="ARBA" id="ARBA00009865"/>
    </source>
</evidence>
<comment type="caution">
    <text evidence="6">The sequence shown here is derived from an EMBL/GenBank/DDBJ whole genome shotgun (WGS) entry which is preliminary data.</text>
</comment>
<keyword evidence="7" id="KW-1185">Reference proteome</keyword>
<proteinExistence type="inferred from homology"/>
<evidence type="ECO:0000256" key="5">
    <source>
        <dbReference type="SAM" id="SignalP"/>
    </source>
</evidence>
<dbReference type="OrthoDB" id="273314at2"/>
<dbReference type="GO" id="GO:0004553">
    <property type="term" value="F:hydrolase activity, hydrolyzing O-glycosyl compounds"/>
    <property type="evidence" value="ECO:0007669"/>
    <property type="project" value="InterPro"/>
</dbReference>
<name>A0A4R0MXU6_9SPHI</name>
<dbReference type="InterPro" id="IPR023296">
    <property type="entry name" value="Glyco_hydro_beta-prop_sf"/>
</dbReference>
<protein>
    <submittedName>
        <fullName evidence="6">Beta-glucanase</fullName>
    </submittedName>
</protein>
<dbReference type="PANTHER" id="PTHR22925:SF3">
    <property type="entry name" value="GLYCOSYL HYDROLASE FAMILY PROTEIN 43"/>
    <property type="match status" value="1"/>
</dbReference>
<dbReference type="RefSeq" id="WP_131552653.1">
    <property type="nucleotide sequence ID" value="NZ_SJSK01000002.1"/>
</dbReference>
<keyword evidence="5" id="KW-0732">Signal</keyword>
<keyword evidence="3 4" id="KW-0326">Glycosidase</keyword>
<keyword evidence="2 4" id="KW-0378">Hydrolase</keyword>
<dbReference type="SUPFAM" id="SSF75005">
    <property type="entry name" value="Arabinanase/levansucrase/invertase"/>
    <property type="match status" value="1"/>
</dbReference>